<organism evidence="2 3">
    <name type="scientific">Roseovarius pacificus</name>
    <dbReference type="NCBI Taxonomy" id="337701"/>
    <lineage>
        <taxon>Bacteria</taxon>
        <taxon>Pseudomonadati</taxon>
        <taxon>Pseudomonadota</taxon>
        <taxon>Alphaproteobacteria</taxon>
        <taxon>Rhodobacterales</taxon>
        <taxon>Roseobacteraceae</taxon>
        <taxon>Roseovarius</taxon>
    </lineage>
</organism>
<keyword evidence="3" id="KW-1185">Reference proteome</keyword>
<feature type="domain" description="Hedgehog/Intein (Hint)" evidence="1">
    <location>
        <begin position="129"/>
        <end position="275"/>
    </location>
</feature>
<proteinExistence type="predicted"/>
<evidence type="ECO:0000313" key="2">
    <source>
        <dbReference type="EMBL" id="SHL07280.1"/>
    </source>
</evidence>
<dbReference type="Proteomes" id="UP000183974">
    <property type="component" value="Unassembled WGS sequence"/>
</dbReference>
<dbReference type="SUPFAM" id="SSF51294">
    <property type="entry name" value="Hedgehog/intein (Hint) domain"/>
    <property type="match status" value="1"/>
</dbReference>
<evidence type="ECO:0000259" key="1">
    <source>
        <dbReference type="Pfam" id="PF13403"/>
    </source>
</evidence>
<dbReference type="RefSeq" id="WP_073032287.1">
    <property type="nucleotide sequence ID" value="NZ_BMLR01000001.1"/>
</dbReference>
<dbReference type="AlphaFoldDB" id="A0A1M6XMP9"/>
<dbReference type="InterPro" id="IPR036844">
    <property type="entry name" value="Hint_dom_sf"/>
</dbReference>
<dbReference type="InterPro" id="IPR028992">
    <property type="entry name" value="Hedgehog/Intein_dom"/>
</dbReference>
<evidence type="ECO:0000313" key="3">
    <source>
        <dbReference type="Proteomes" id="UP000183974"/>
    </source>
</evidence>
<dbReference type="Pfam" id="PF13403">
    <property type="entry name" value="Hint_2"/>
    <property type="match status" value="1"/>
</dbReference>
<gene>
    <name evidence="2" type="ORF">SAMN05444398_101488</name>
</gene>
<accession>A0A1M6XMP9</accession>
<name>A0A1M6XMP9_9RHOB</name>
<dbReference type="STRING" id="337701.SAMN05444398_101488"/>
<dbReference type="Gene3D" id="2.170.16.10">
    <property type="entry name" value="Hedgehog/Intein (Hint) domain"/>
    <property type="match status" value="1"/>
</dbReference>
<dbReference type="EMBL" id="FRBR01000001">
    <property type="protein sequence ID" value="SHL07280.1"/>
    <property type="molecule type" value="Genomic_DNA"/>
</dbReference>
<dbReference type="GO" id="GO:0016539">
    <property type="term" value="P:intein-mediated protein splicing"/>
    <property type="evidence" value="ECO:0007669"/>
    <property type="project" value="InterPro"/>
</dbReference>
<sequence length="337" mass="36325">MASSDISVIPYDGSLVAADLLAGSTTLVLSAFGAEQAGTLSDNDGFLENADDGTSTFDGQPVNYIGSGTAAGGLEILGLFVRIGPSVDVVVFEAGGQVYFHYPAGKPALSELLLNIDISPAPYQVFTPICFAADTRILTPSGERAVQELGAGDMVTDFHGEMHEIIWTGARALQLPRHPYFDKWRPVDLERDSLGEGRPYRRTRVSQQHRVMLGDWRVQLLTGLDEVLVPAVQLVNDTDIRINRSLTEVKYHHLMCDRHVVLIANGMPAESLFPGVVALEGISDAARDELLGLFPELAGGREPEKYKMALPVARGKEARACKAYLQASGSGGGLPHR</sequence>
<dbReference type="InterPro" id="IPR006141">
    <property type="entry name" value="Intein_N"/>
</dbReference>
<dbReference type="PROSITE" id="PS50817">
    <property type="entry name" value="INTEIN_N_TER"/>
    <property type="match status" value="1"/>
</dbReference>
<protein>
    <submittedName>
        <fullName evidence="2">Intein N-terminal splicing region</fullName>
    </submittedName>
</protein>
<reference evidence="2 3" key="1">
    <citation type="submission" date="2016-11" db="EMBL/GenBank/DDBJ databases">
        <authorList>
            <person name="Jaros S."/>
            <person name="Januszkiewicz K."/>
            <person name="Wedrychowicz H."/>
        </authorList>
    </citation>
    <scope>NUCLEOTIDE SEQUENCE [LARGE SCALE GENOMIC DNA]</scope>
    <source>
        <strain evidence="2 3">DSM 29589</strain>
    </source>
</reference>